<sequence>MIVLHLPVAAARLCHTFVHTVLYAAMALTCSPSSFDWDSWSEVESINGGSLAASSRAATQQPPDGRLPLLRLIEWDKLCDYDEQPPTYIHYSLEWKLTANNRTVSKDSEPNLVLTPSDLWELTLRSKLNSLVTKKLAANKTFKLDDTTVTVSVRDRAEEDLVKRFDDLDIE</sequence>
<dbReference type="AlphaFoldDB" id="A0A066XVY6"/>
<keyword evidence="3" id="KW-1185">Reference proteome</keyword>
<organism evidence="2 3">
    <name type="scientific">Colletotrichum sublineola</name>
    <name type="common">Sorghum anthracnose fungus</name>
    <dbReference type="NCBI Taxonomy" id="1173701"/>
    <lineage>
        <taxon>Eukaryota</taxon>
        <taxon>Fungi</taxon>
        <taxon>Dikarya</taxon>
        <taxon>Ascomycota</taxon>
        <taxon>Pezizomycotina</taxon>
        <taxon>Sordariomycetes</taxon>
        <taxon>Hypocreomycetidae</taxon>
        <taxon>Glomerellales</taxon>
        <taxon>Glomerellaceae</taxon>
        <taxon>Colletotrichum</taxon>
        <taxon>Colletotrichum graminicola species complex</taxon>
    </lineage>
</organism>
<protein>
    <submittedName>
        <fullName evidence="2">Uncharacterized protein</fullName>
    </submittedName>
</protein>
<name>A0A066XVY6_COLSU</name>
<comment type="caution">
    <text evidence="2">The sequence shown here is derived from an EMBL/GenBank/DDBJ whole genome shotgun (WGS) entry which is preliminary data.</text>
</comment>
<proteinExistence type="predicted"/>
<dbReference type="HOGENOM" id="CLU_1562799_0_0_1"/>
<accession>A0A066XVY6</accession>
<evidence type="ECO:0000256" key="1">
    <source>
        <dbReference type="SAM" id="SignalP"/>
    </source>
</evidence>
<dbReference type="STRING" id="1173701.A0A066XVY6"/>
<keyword evidence="1" id="KW-0732">Signal</keyword>
<dbReference type="EMBL" id="JMSE01000114">
    <property type="protein sequence ID" value="KDN71849.1"/>
    <property type="molecule type" value="Genomic_DNA"/>
</dbReference>
<feature type="chain" id="PRO_5001635402" evidence="1">
    <location>
        <begin position="17"/>
        <end position="171"/>
    </location>
</feature>
<reference evidence="3" key="1">
    <citation type="journal article" date="2014" name="Genome Announc.">
        <title>Draft genome sequence of Colletotrichum sublineola, a destructive pathogen of cultivated sorghum.</title>
        <authorList>
            <person name="Baroncelli R."/>
            <person name="Sanz-Martin J.M."/>
            <person name="Rech G.E."/>
            <person name="Sukno S.A."/>
            <person name="Thon M.R."/>
        </authorList>
    </citation>
    <scope>NUCLEOTIDE SEQUENCE [LARGE SCALE GENOMIC DNA]</scope>
    <source>
        <strain evidence="3">TX430BB</strain>
    </source>
</reference>
<evidence type="ECO:0000313" key="2">
    <source>
        <dbReference type="EMBL" id="KDN71849.1"/>
    </source>
</evidence>
<evidence type="ECO:0000313" key="3">
    <source>
        <dbReference type="Proteomes" id="UP000027238"/>
    </source>
</evidence>
<dbReference type="Proteomes" id="UP000027238">
    <property type="component" value="Unassembled WGS sequence"/>
</dbReference>
<gene>
    <name evidence="2" type="ORF">CSUB01_12267</name>
</gene>
<dbReference type="OrthoDB" id="4822164at2759"/>
<feature type="signal peptide" evidence="1">
    <location>
        <begin position="1"/>
        <end position="16"/>
    </location>
</feature>